<keyword evidence="2" id="KW-1185">Reference proteome</keyword>
<evidence type="ECO:0000313" key="1">
    <source>
        <dbReference type="EMBL" id="SEO72800.1"/>
    </source>
</evidence>
<name>A0A1H8S2C1_9EURY</name>
<sequence>MSSTARDGGVVRQRADWMRPVDEHILETLRDEGNMTPYALEHEFGVTVANYASNRLSKLADYGLVERLGRGLYRLTDDGRAFLDEDLDASTLEPSASED</sequence>
<dbReference type="InterPro" id="IPR036388">
    <property type="entry name" value="WH-like_DNA-bd_sf"/>
</dbReference>
<dbReference type="Gene3D" id="1.10.10.10">
    <property type="entry name" value="Winged helix-like DNA-binding domain superfamily/Winged helix DNA-binding domain"/>
    <property type="match status" value="1"/>
</dbReference>
<dbReference type="EMBL" id="FOCX01000017">
    <property type="protein sequence ID" value="SEO72800.1"/>
    <property type="molecule type" value="Genomic_DNA"/>
</dbReference>
<evidence type="ECO:0000313" key="2">
    <source>
        <dbReference type="Proteomes" id="UP000198775"/>
    </source>
</evidence>
<dbReference type="InterPro" id="IPR036390">
    <property type="entry name" value="WH_DNA-bd_sf"/>
</dbReference>
<accession>A0A1H8S2C1</accession>
<protein>
    <submittedName>
        <fullName evidence="1">Uncharacterized protein</fullName>
    </submittedName>
</protein>
<reference evidence="2" key="1">
    <citation type="submission" date="2016-10" db="EMBL/GenBank/DDBJ databases">
        <authorList>
            <person name="Varghese N."/>
            <person name="Submissions S."/>
        </authorList>
    </citation>
    <scope>NUCLEOTIDE SEQUENCE [LARGE SCALE GENOMIC DNA]</scope>
    <source>
        <strain evidence="2">IBRC-M 10043</strain>
    </source>
</reference>
<gene>
    <name evidence="1" type="ORF">SAMN05216388_1017122</name>
</gene>
<organism evidence="1 2">
    <name type="scientific">Halorientalis persicus</name>
    <dbReference type="NCBI Taxonomy" id="1367881"/>
    <lineage>
        <taxon>Archaea</taxon>
        <taxon>Methanobacteriati</taxon>
        <taxon>Methanobacteriota</taxon>
        <taxon>Stenosarchaea group</taxon>
        <taxon>Halobacteria</taxon>
        <taxon>Halobacteriales</taxon>
        <taxon>Haloarculaceae</taxon>
        <taxon>Halorientalis</taxon>
    </lineage>
</organism>
<dbReference type="Proteomes" id="UP000198775">
    <property type="component" value="Unassembled WGS sequence"/>
</dbReference>
<dbReference type="SUPFAM" id="SSF46785">
    <property type="entry name" value="Winged helix' DNA-binding domain"/>
    <property type="match status" value="1"/>
</dbReference>
<proteinExistence type="predicted"/>
<dbReference type="AlphaFoldDB" id="A0A1H8S2C1"/>